<dbReference type="CDD" id="cd00995">
    <property type="entry name" value="PBP2_NikA_DppA_OppA_like"/>
    <property type="match status" value="1"/>
</dbReference>
<sequence length="519" mass="54194">MSRSRPALASAALAVSAVLAAGCTTSGGTSEGAADDAFRFAVTSDAHTFDPAKGNAATDYTFARMRFANLVYRDSDNSVVPGLAEKWEATPESATFTLRDGLTCSDGAPLTASTVAASLRRFADPKTGASQAPLVFGPGAKVDVTADDAARTVTIKLDGPWSDLVPALSLTGAGIVCEPGLKDPKGLDQGTVKGAGSGPYELTDLQRGRSYTFELRDDFEAFAEYKVAEKPEGERAETVKLTIVSNESTAANQLSTGALDYAAFTGPDVARFAGGGYEVHPAPLLRMFLVFNQREGRPGTDEKFRRAVAQAVDPAAFNKVFGGRGEVMKSWSDSTSPFANTDAALITKTDPAAAKKVLDGVKIKLNGTNGVAGGSGNTYVQEALRAAGADVELRNVDNATWATEVLGGKGDWDVTVMAHLNFSGTLTSGALLLTGPPPPEGRNFGAIENEGLVDGLVAAMSTTDENAKKKSWAEAQKAALERVDVVPLSTVPVSFVYGERGDAYLVNGTNDPATFRIKG</sequence>
<dbReference type="EMBL" id="JBHTJA010000003">
    <property type="protein sequence ID" value="MFD0899485.1"/>
    <property type="molecule type" value="Genomic_DNA"/>
</dbReference>
<dbReference type="SUPFAM" id="SSF53850">
    <property type="entry name" value="Periplasmic binding protein-like II"/>
    <property type="match status" value="1"/>
</dbReference>
<dbReference type="Pfam" id="PF00496">
    <property type="entry name" value="SBP_bac_5"/>
    <property type="match status" value="1"/>
</dbReference>
<comment type="caution">
    <text evidence="4">The sequence shown here is derived from an EMBL/GenBank/DDBJ whole genome shotgun (WGS) entry which is preliminary data.</text>
</comment>
<dbReference type="Gene3D" id="3.10.105.10">
    <property type="entry name" value="Dipeptide-binding Protein, Domain 3"/>
    <property type="match status" value="1"/>
</dbReference>
<proteinExistence type="predicted"/>
<feature type="domain" description="Solute-binding protein family 5" evidence="3">
    <location>
        <begin position="79"/>
        <end position="417"/>
    </location>
</feature>
<dbReference type="PROSITE" id="PS51257">
    <property type="entry name" value="PROKAR_LIPOPROTEIN"/>
    <property type="match status" value="1"/>
</dbReference>
<dbReference type="Gene3D" id="3.40.190.10">
    <property type="entry name" value="Periplasmic binding protein-like II"/>
    <property type="match status" value="1"/>
</dbReference>
<dbReference type="InterPro" id="IPR039424">
    <property type="entry name" value="SBP_5"/>
</dbReference>
<evidence type="ECO:0000259" key="3">
    <source>
        <dbReference type="Pfam" id="PF00496"/>
    </source>
</evidence>
<protein>
    <submittedName>
        <fullName evidence="4">ABC transporter substrate-binding protein</fullName>
    </submittedName>
</protein>
<keyword evidence="5" id="KW-1185">Reference proteome</keyword>
<accession>A0ABW3EIH1</accession>
<evidence type="ECO:0000256" key="2">
    <source>
        <dbReference type="SAM" id="SignalP"/>
    </source>
</evidence>
<dbReference type="RefSeq" id="WP_378296332.1">
    <property type="nucleotide sequence ID" value="NZ_JBHTJA010000003.1"/>
</dbReference>
<dbReference type="InterPro" id="IPR000914">
    <property type="entry name" value="SBP_5_dom"/>
</dbReference>
<dbReference type="PANTHER" id="PTHR30290">
    <property type="entry name" value="PERIPLASMIC BINDING COMPONENT OF ABC TRANSPORTER"/>
    <property type="match status" value="1"/>
</dbReference>
<evidence type="ECO:0000313" key="4">
    <source>
        <dbReference type="EMBL" id="MFD0899485.1"/>
    </source>
</evidence>
<dbReference type="PIRSF" id="PIRSF002741">
    <property type="entry name" value="MppA"/>
    <property type="match status" value="1"/>
</dbReference>
<dbReference type="Proteomes" id="UP001596972">
    <property type="component" value="Unassembled WGS sequence"/>
</dbReference>
<organism evidence="4 5">
    <name type="scientific">Actinomadura sediminis</name>
    <dbReference type="NCBI Taxonomy" id="1038904"/>
    <lineage>
        <taxon>Bacteria</taxon>
        <taxon>Bacillati</taxon>
        <taxon>Actinomycetota</taxon>
        <taxon>Actinomycetes</taxon>
        <taxon>Streptosporangiales</taxon>
        <taxon>Thermomonosporaceae</taxon>
        <taxon>Actinomadura</taxon>
    </lineage>
</organism>
<gene>
    <name evidence="4" type="ORF">ACFQ11_03715</name>
</gene>
<keyword evidence="1 2" id="KW-0732">Signal</keyword>
<feature type="chain" id="PRO_5047265737" evidence="2">
    <location>
        <begin position="21"/>
        <end position="519"/>
    </location>
</feature>
<name>A0ABW3EIH1_9ACTN</name>
<feature type="signal peptide" evidence="2">
    <location>
        <begin position="1"/>
        <end position="20"/>
    </location>
</feature>
<reference evidence="5" key="1">
    <citation type="journal article" date="2019" name="Int. J. Syst. Evol. Microbiol.">
        <title>The Global Catalogue of Microorganisms (GCM) 10K type strain sequencing project: providing services to taxonomists for standard genome sequencing and annotation.</title>
        <authorList>
            <consortium name="The Broad Institute Genomics Platform"/>
            <consortium name="The Broad Institute Genome Sequencing Center for Infectious Disease"/>
            <person name="Wu L."/>
            <person name="Ma J."/>
        </authorList>
    </citation>
    <scope>NUCLEOTIDE SEQUENCE [LARGE SCALE GENOMIC DNA]</scope>
    <source>
        <strain evidence="5">JCM 31202</strain>
    </source>
</reference>
<dbReference type="InterPro" id="IPR030678">
    <property type="entry name" value="Peptide/Ni-bd"/>
</dbReference>
<dbReference type="PANTHER" id="PTHR30290:SF38">
    <property type="entry name" value="D,D-DIPEPTIDE-BINDING PERIPLASMIC PROTEIN DDPA-RELATED"/>
    <property type="match status" value="1"/>
</dbReference>
<evidence type="ECO:0000256" key="1">
    <source>
        <dbReference type="ARBA" id="ARBA00022729"/>
    </source>
</evidence>
<evidence type="ECO:0000313" key="5">
    <source>
        <dbReference type="Proteomes" id="UP001596972"/>
    </source>
</evidence>